<proteinExistence type="predicted"/>
<keyword evidence="2" id="KW-1185">Reference proteome</keyword>
<dbReference type="Proteomes" id="UP000436088">
    <property type="component" value="Unassembled WGS sequence"/>
</dbReference>
<evidence type="ECO:0000313" key="2">
    <source>
        <dbReference type="Proteomes" id="UP000436088"/>
    </source>
</evidence>
<evidence type="ECO:0000313" key="1">
    <source>
        <dbReference type="EMBL" id="KAE8701560.1"/>
    </source>
</evidence>
<name>A0A6A3AAV1_HIBSY</name>
<organism evidence="1 2">
    <name type="scientific">Hibiscus syriacus</name>
    <name type="common">Rose of Sharon</name>
    <dbReference type="NCBI Taxonomy" id="106335"/>
    <lineage>
        <taxon>Eukaryota</taxon>
        <taxon>Viridiplantae</taxon>
        <taxon>Streptophyta</taxon>
        <taxon>Embryophyta</taxon>
        <taxon>Tracheophyta</taxon>
        <taxon>Spermatophyta</taxon>
        <taxon>Magnoliopsida</taxon>
        <taxon>eudicotyledons</taxon>
        <taxon>Gunneridae</taxon>
        <taxon>Pentapetalae</taxon>
        <taxon>rosids</taxon>
        <taxon>malvids</taxon>
        <taxon>Malvales</taxon>
        <taxon>Malvaceae</taxon>
        <taxon>Malvoideae</taxon>
        <taxon>Hibiscus</taxon>
    </lineage>
</organism>
<reference evidence="1" key="1">
    <citation type="submission" date="2019-09" db="EMBL/GenBank/DDBJ databases">
        <title>Draft genome information of white flower Hibiscus syriacus.</title>
        <authorList>
            <person name="Kim Y.-M."/>
        </authorList>
    </citation>
    <scope>NUCLEOTIDE SEQUENCE [LARGE SCALE GENOMIC DNA]</scope>
    <source>
        <strain evidence="1">YM2019G1</strain>
    </source>
</reference>
<dbReference type="AlphaFoldDB" id="A0A6A3AAV1"/>
<sequence>MTAHPSAGTETVFLSERLADVSGLTNFTGGFTGKSGVNTPGIPYCYSNRWIVLEVNTIAPNYVHPKLERTAPGRKRRYNCFGCIALSGRVVFKNGCSGSFAKGCVLCTLVGSGCNVVSTRCWSAVMRTSVVWAGPSMITEVVKGLI</sequence>
<protein>
    <submittedName>
        <fullName evidence="1">Uncharacterized protein</fullName>
    </submittedName>
</protein>
<dbReference type="EMBL" id="VEPZ02001022">
    <property type="protein sequence ID" value="KAE8701560.1"/>
    <property type="molecule type" value="Genomic_DNA"/>
</dbReference>
<comment type="caution">
    <text evidence="1">The sequence shown here is derived from an EMBL/GenBank/DDBJ whole genome shotgun (WGS) entry which is preliminary data.</text>
</comment>
<accession>A0A6A3AAV1</accession>
<gene>
    <name evidence="1" type="ORF">F3Y22_tig00110546pilonHSYRG00073</name>
</gene>